<dbReference type="GO" id="GO:0004553">
    <property type="term" value="F:hydrolase activity, hydrolyzing O-glycosyl compounds"/>
    <property type="evidence" value="ECO:0007669"/>
    <property type="project" value="InterPro"/>
</dbReference>
<dbReference type="HOGENOM" id="CLU_040566_3_0_1"/>
<feature type="domain" description="GH16" evidence="2">
    <location>
        <begin position="114"/>
        <end position="251"/>
    </location>
</feature>
<dbReference type="Pfam" id="PF00722">
    <property type="entry name" value="Glyco_hydro_16"/>
    <property type="match status" value="1"/>
</dbReference>
<name>W7IDU6_9PEZI</name>
<reference evidence="3 4" key="1">
    <citation type="submission" date="2013-05" db="EMBL/GenBank/DDBJ databases">
        <title>Drechslerella stenobrocha genome reveals carnivorous origination and mechanical trapping mechanism of predatory fungi.</title>
        <authorList>
            <person name="Liu X."/>
            <person name="Zhang W."/>
            <person name="Liu K."/>
        </authorList>
    </citation>
    <scope>NUCLEOTIDE SEQUENCE [LARGE SCALE GENOMIC DNA]</scope>
    <source>
        <strain evidence="3 4">248</strain>
    </source>
</reference>
<dbReference type="OrthoDB" id="4388755at2759"/>
<evidence type="ECO:0000313" key="4">
    <source>
        <dbReference type="Proteomes" id="UP000024837"/>
    </source>
</evidence>
<dbReference type="InterPro" id="IPR013320">
    <property type="entry name" value="ConA-like_dom_sf"/>
</dbReference>
<dbReference type="CDD" id="cd00413">
    <property type="entry name" value="Glyco_hydrolase_16"/>
    <property type="match status" value="1"/>
</dbReference>
<dbReference type="SUPFAM" id="SSF49899">
    <property type="entry name" value="Concanavalin A-like lectins/glucanases"/>
    <property type="match status" value="1"/>
</dbReference>
<dbReference type="GO" id="GO:0005975">
    <property type="term" value="P:carbohydrate metabolic process"/>
    <property type="evidence" value="ECO:0007669"/>
    <property type="project" value="InterPro"/>
</dbReference>
<dbReference type="InterPro" id="IPR000757">
    <property type="entry name" value="Beta-glucanase-like"/>
</dbReference>
<evidence type="ECO:0000256" key="1">
    <source>
        <dbReference type="SAM" id="SignalP"/>
    </source>
</evidence>
<protein>
    <recommendedName>
        <fullName evidence="2">GH16 domain-containing protein</fullName>
    </recommendedName>
</protein>
<dbReference type="Gene3D" id="2.60.120.200">
    <property type="match status" value="1"/>
</dbReference>
<sequence length="284" mass="31720">MNFKARLFVYLTLSVVTAQSGLLGLPPGTSQPYQPLGPRQNTNAAAANCACGYYIPETKLTFTHRLTLNPATLQASDLARGLYRQGWRIDQYKLNSSPKAIYYAASNVRLNTRAKTLDLYVSGGPANRPVVRSAEITTLLENIRYGSFRFNVKASAVPGTCHGMFLYKDDNNEIDIEILTSYLRQTGKPQGAGTPDPGLQLTIQKLRKNQPQANYKVVPFDDRTDPTNGFHDYRFDWTSTGVNYFFNQKLYGFSRYIPQAGGSVIVNNWSNGDICKLIPGHIFR</sequence>
<dbReference type="PANTHER" id="PTHR38121">
    <property type="entry name" value="GH16 DOMAIN-CONTAINING PROTEIN"/>
    <property type="match status" value="1"/>
</dbReference>
<keyword evidence="1" id="KW-0732">Signal</keyword>
<feature type="chain" id="PRO_5004895964" description="GH16 domain-containing protein" evidence="1">
    <location>
        <begin position="19"/>
        <end position="284"/>
    </location>
</feature>
<dbReference type="Proteomes" id="UP000024837">
    <property type="component" value="Unassembled WGS sequence"/>
</dbReference>
<keyword evidence="4" id="KW-1185">Reference proteome</keyword>
<evidence type="ECO:0000313" key="3">
    <source>
        <dbReference type="EMBL" id="EWC47155.1"/>
    </source>
</evidence>
<dbReference type="PANTHER" id="PTHR38121:SF2">
    <property type="entry name" value="ACYLTRANSFERASE 3 DOMAIN-CONTAINING PROTEIN"/>
    <property type="match status" value="1"/>
</dbReference>
<feature type="signal peptide" evidence="1">
    <location>
        <begin position="1"/>
        <end position="18"/>
    </location>
</feature>
<gene>
    <name evidence="3" type="ORF">DRE_03524</name>
</gene>
<organism evidence="3 4">
    <name type="scientific">Drechslerella stenobrocha 248</name>
    <dbReference type="NCBI Taxonomy" id="1043628"/>
    <lineage>
        <taxon>Eukaryota</taxon>
        <taxon>Fungi</taxon>
        <taxon>Dikarya</taxon>
        <taxon>Ascomycota</taxon>
        <taxon>Pezizomycotina</taxon>
        <taxon>Orbiliomycetes</taxon>
        <taxon>Orbiliales</taxon>
        <taxon>Orbiliaceae</taxon>
        <taxon>Drechslerella</taxon>
    </lineage>
</organism>
<dbReference type="AlphaFoldDB" id="W7IDU6"/>
<dbReference type="EMBL" id="KI966412">
    <property type="protein sequence ID" value="EWC47155.1"/>
    <property type="molecule type" value="Genomic_DNA"/>
</dbReference>
<proteinExistence type="predicted"/>
<evidence type="ECO:0000259" key="2">
    <source>
        <dbReference type="Pfam" id="PF00722"/>
    </source>
</evidence>
<accession>W7IDU6</accession>